<evidence type="ECO:0000313" key="3">
    <source>
        <dbReference type="Proteomes" id="UP001596298"/>
    </source>
</evidence>
<evidence type="ECO:0000259" key="1">
    <source>
        <dbReference type="Pfam" id="PF13845"/>
    </source>
</evidence>
<feature type="domain" description="Septum formation-related" evidence="1">
    <location>
        <begin position="19"/>
        <end position="182"/>
    </location>
</feature>
<proteinExistence type="predicted"/>
<dbReference type="EMBL" id="JBHSWH010000001">
    <property type="protein sequence ID" value="MFC6705881.1"/>
    <property type="molecule type" value="Genomic_DNA"/>
</dbReference>
<keyword evidence="3" id="KW-1185">Reference proteome</keyword>
<evidence type="ECO:0000313" key="2">
    <source>
        <dbReference type="EMBL" id="MFC6705881.1"/>
    </source>
</evidence>
<protein>
    <submittedName>
        <fullName evidence="2">Septum formation family protein</fullName>
    </submittedName>
</protein>
<name>A0ABW2AHL2_9MICO</name>
<dbReference type="Pfam" id="PF13845">
    <property type="entry name" value="Septum_form"/>
    <property type="match status" value="1"/>
</dbReference>
<organism evidence="2 3">
    <name type="scientific">Flexivirga alba</name>
    <dbReference type="NCBI Taxonomy" id="702742"/>
    <lineage>
        <taxon>Bacteria</taxon>
        <taxon>Bacillati</taxon>
        <taxon>Actinomycetota</taxon>
        <taxon>Actinomycetes</taxon>
        <taxon>Micrococcales</taxon>
        <taxon>Dermacoccaceae</taxon>
        <taxon>Flexivirga</taxon>
    </lineage>
</organism>
<reference evidence="3" key="1">
    <citation type="journal article" date="2019" name="Int. J. Syst. Evol. Microbiol.">
        <title>The Global Catalogue of Microorganisms (GCM) 10K type strain sequencing project: providing services to taxonomists for standard genome sequencing and annotation.</title>
        <authorList>
            <consortium name="The Broad Institute Genomics Platform"/>
            <consortium name="The Broad Institute Genome Sequencing Center for Infectious Disease"/>
            <person name="Wu L."/>
            <person name="Ma J."/>
        </authorList>
    </citation>
    <scope>NUCLEOTIDE SEQUENCE [LARGE SCALE GENOMIC DNA]</scope>
    <source>
        <strain evidence="3">CCUG 58127</strain>
    </source>
</reference>
<comment type="caution">
    <text evidence="2">The sequence shown here is derived from an EMBL/GenBank/DDBJ whole genome shotgun (WGS) entry which is preliminary data.</text>
</comment>
<dbReference type="Proteomes" id="UP001596298">
    <property type="component" value="Unassembled WGS sequence"/>
</dbReference>
<dbReference type="InterPro" id="IPR026004">
    <property type="entry name" value="Septum_form"/>
</dbReference>
<accession>A0ABW2AHL2</accession>
<gene>
    <name evidence="2" type="ORF">ACFQDH_11530</name>
</gene>
<sequence length="207" mass="22234">MSIVKTSKDANDIIKRGVLRTWTCNNELAKYVGEPSAAFSRILDQPVPTVVDSDAAHQIVCAAAVAKPDDSGYQEISYALKNRIKDKGYVDYRICTKERPSKTDSPSIVPCTDPHKAETIGGYVIGTADGKYPGSKTVDQRALQKCVPLAKKYIGAGRNDVIAAANSTGAQGWKQGTTMTACFVEATSGTFTKPLKGIKNKPLSAYK</sequence>